<comment type="caution">
    <text evidence="3">The sequence shown here is derived from an EMBL/GenBank/DDBJ whole genome shotgun (WGS) entry which is preliminary data.</text>
</comment>
<dbReference type="PROSITE" id="PS51257">
    <property type="entry name" value="PROKAR_LIPOPROTEIN"/>
    <property type="match status" value="1"/>
</dbReference>
<dbReference type="Gene3D" id="3.40.190.10">
    <property type="entry name" value="Periplasmic binding protein-like II"/>
    <property type="match status" value="2"/>
</dbReference>
<dbReference type="RefSeq" id="WP_170199123.1">
    <property type="nucleotide sequence ID" value="NZ_JBIUBA010000019.1"/>
</dbReference>
<evidence type="ECO:0000256" key="1">
    <source>
        <dbReference type="ARBA" id="ARBA00022729"/>
    </source>
</evidence>
<keyword evidence="1" id="KW-0732">Signal</keyword>
<reference evidence="3 4" key="1">
    <citation type="submission" date="2018-10" db="EMBL/GenBank/DDBJ databases">
        <title>Sequencing the genomes of 1000 actinobacteria strains.</title>
        <authorList>
            <person name="Klenk H.-P."/>
        </authorList>
    </citation>
    <scope>NUCLEOTIDE SEQUENCE [LARGE SCALE GENOMIC DNA]</scope>
    <source>
        <strain evidence="3 4">DSM 43911</strain>
    </source>
</reference>
<organism evidence="3 4">
    <name type="scientific">Saccharothrix variisporea</name>
    <dbReference type="NCBI Taxonomy" id="543527"/>
    <lineage>
        <taxon>Bacteria</taxon>
        <taxon>Bacillati</taxon>
        <taxon>Actinomycetota</taxon>
        <taxon>Actinomycetes</taxon>
        <taxon>Pseudonocardiales</taxon>
        <taxon>Pseudonocardiaceae</taxon>
        <taxon>Saccharothrix</taxon>
    </lineage>
</organism>
<dbReference type="Proteomes" id="UP000272729">
    <property type="component" value="Unassembled WGS sequence"/>
</dbReference>
<dbReference type="Pfam" id="PF00497">
    <property type="entry name" value="SBP_bac_3"/>
    <property type="match status" value="1"/>
</dbReference>
<dbReference type="AlphaFoldDB" id="A0A495X325"/>
<evidence type="ECO:0000313" key="4">
    <source>
        <dbReference type="Proteomes" id="UP000272729"/>
    </source>
</evidence>
<dbReference type="SUPFAM" id="SSF53850">
    <property type="entry name" value="Periplasmic binding protein-like II"/>
    <property type="match status" value="1"/>
</dbReference>
<gene>
    <name evidence="3" type="ORF">DFJ66_0750</name>
</gene>
<evidence type="ECO:0000259" key="2">
    <source>
        <dbReference type="SMART" id="SM00062"/>
    </source>
</evidence>
<proteinExistence type="predicted"/>
<protein>
    <submittedName>
        <fullName evidence="3">Polar amino acid transport system substrate-binding protein</fullName>
    </submittedName>
</protein>
<sequence>MWRILLVAAVLLTGCGIPRDTDGTLDRVRGGVLRVGVAEHPPWTAVDGPDSVSGAEADLVTRLADELDARVEWHPGAESALMAALEGRQLDLVVGGLTDDLPWTEHAALSRPYATTRVVVAATDGVELPPDLDGRRVAARGGTAEAAALADEGAEVVPVGDPAEVRDLPVAVEHWRMDALGLRAAEHVLLERRHVWALPLGENGWLVEVERFLLELPDGEVDRLLERSRS</sequence>
<name>A0A495X325_9PSEU</name>
<evidence type="ECO:0000313" key="3">
    <source>
        <dbReference type="EMBL" id="RKT67574.1"/>
    </source>
</evidence>
<dbReference type="EMBL" id="RBXR01000001">
    <property type="protein sequence ID" value="RKT67574.1"/>
    <property type="molecule type" value="Genomic_DNA"/>
</dbReference>
<feature type="domain" description="Solute-binding protein family 3/N-terminal" evidence="2">
    <location>
        <begin position="32"/>
        <end position="227"/>
    </location>
</feature>
<accession>A0A495X325</accession>
<dbReference type="PANTHER" id="PTHR35936:SF17">
    <property type="entry name" value="ARGININE-BINDING EXTRACELLULAR PROTEIN ARTP"/>
    <property type="match status" value="1"/>
</dbReference>
<dbReference type="SMART" id="SM00062">
    <property type="entry name" value="PBPb"/>
    <property type="match status" value="1"/>
</dbReference>
<dbReference type="PANTHER" id="PTHR35936">
    <property type="entry name" value="MEMBRANE-BOUND LYTIC MUREIN TRANSGLYCOSYLASE F"/>
    <property type="match status" value="1"/>
</dbReference>
<dbReference type="InterPro" id="IPR001638">
    <property type="entry name" value="Solute-binding_3/MltF_N"/>
</dbReference>
<keyword evidence="4" id="KW-1185">Reference proteome</keyword>